<gene>
    <name evidence="9" type="ORF">CA2015_3040</name>
</gene>
<dbReference type="Proteomes" id="UP000036520">
    <property type="component" value="Chromosome"/>
</dbReference>
<evidence type="ECO:0000256" key="5">
    <source>
        <dbReference type="ARBA" id="ARBA00022989"/>
    </source>
</evidence>
<name>A0A0H4PVM0_9BACT</name>
<dbReference type="KEGG" id="camu:CA2015_3040"/>
<keyword evidence="6 8" id="KW-0472">Membrane</keyword>
<evidence type="ECO:0000256" key="1">
    <source>
        <dbReference type="ARBA" id="ARBA00004651"/>
    </source>
</evidence>
<dbReference type="InterPro" id="IPR000715">
    <property type="entry name" value="Glycosyl_transferase_4"/>
</dbReference>
<keyword evidence="7" id="KW-0479">Metal-binding</keyword>
<sequence length="318" mass="36297">MYYFILFLLLLAAQLVYFQIAKKFSIIDKPNERSSHTKPTIRGGGVVFVFAVFLAWVMGAATWPLALGILLVGVVSMVDDIQPLHQLPRITVHLLATGLLIFDISQGTSLGYWIPVLFFLLIGWTNLFNFMDGINGITVLYALVSLMTFYQLPSLASDKELIVLVGMSCVIFAWFNVRKKAKTFAGDVGSISMAMVLGYLMIKVIFITGNPFYLFFFSLYGVDACMTIFVRLSKRENIFQPHRTHLYQYLANEKGFNHLVISFAYAFLQLFINFLWLYAIGLEEIQWVPGLIFVVILLLFYYFLRKYAKPAEKNIELS</sequence>
<comment type="cofactor">
    <cofactor evidence="7">
        <name>Mg(2+)</name>
        <dbReference type="ChEBI" id="CHEBI:18420"/>
    </cofactor>
</comment>
<feature type="transmembrane region" description="Helical" evidence="8">
    <location>
        <begin position="255"/>
        <end position="279"/>
    </location>
</feature>
<feature type="transmembrane region" description="Helical" evidence="8">
    <location>
        <begin position="285"/>
        <end position="304"/>
    </location>
</feature>
<dbReference type="GO" id="GO:0046872">
    <property type="term" value="F:metal ion binding"/>
    <property type="evidence" value="ECO:0007669"/>
    <property type="project" value="UniProtKB-KW"/>
</dbReference>
<dbReference type="AlphaFoldDB" id="A0A0H4PVM0"/>
<accession>A0A0H4PVM0</accession>
<evidence type="ECO:0000256" key="8">
    <source>
        <dbReference type="SAM" id="Phobius"/>
    </source>
</evidence>
<dbReference type="GO" id="GO:0016780">
    <property type="term" value="F:phosphotransferase activity, for other substituted phosphate groups"/>
    <property type="evidence" value="ECO:0007669"/>
    <property type="project" value="InterPro"/>
</dbReference>
<feature type="transmembrane region" description="Helical" evidence="8">
    <location>
        <begin position="184"/>
        <end position="206"/>
    </location>
</feature>
<comment type="subcellular location">
    <subcellularLocation>
        <location evidence="1">Cell membrane</location>
        <topology evidence="1">Multi-pass membrane protein</topology>
    </subcellularLocation>
</comment>
<evidence type="ECO:0000313" key="10">
    <source>
        <dbReference type="Proteomes" id="UP000036520"/>
    </source>
</evidence>
<dbReference type="GO" id="GO:0009103">
    <property type="term" value="P:lipopolysaccharide biosynthetic process"/>
    <property type="evidence" value="ECO:0007669"/>
    <property type="project" value="TreeGrafter"/>
</dbReference>
<dbReference type="PATRIC" id="fig|320787.5.peg.3321"/>
<feature type="transmembrane region" description="Helical" evidence="8">
    <location>
        <begin position="212"/>
        <end position="234"/>
    </location>
</feature>
<dbReference type="PANTHER" id="PTHR22926:SF3">
    <property type="entry name" value="UNDECAPRENYL-PHOSPHATE ALPHA-N-ACETYLGLUCOSAMINYL 1-PHOSPHATE TRANSFERASE"/>
    <property type="match status" value="1"/>
</dbReference>
<evidence type="ECO:0000313" key="9">
    <source>
        <dbReference type="EMBL" id="AKP52442.1"/>
    </source>
</evidence>
<dbReference type="Pfam" id="PF00953">
    <property type="entry name" value="Glycos_transf_4"/>
    <property type="match status" value="1"/>
</dbReference>
<evidence type="ECO:0000256" key="4">
    <source>
        <dbReference type="ARBA" id="ARBA00022692"/>
    </source>
</evidence>
<feature type="binding site" evidence="7">
    <location>
        <position position="129"/>
    </location>
    <ligand>
        <name>Mg(2+)</name>
        <dbReference type="ChEBI" id="CHEBI:18420"/>
    </ligand>
</feature>
<feature type="binding site" evidence="7">
    <location>
        <position position="187"/>
    </location>
    <ligand>
        <name>Mg(2+)</name>
        <dbReference type="ChEBI" id="CHEBI:18420"/>
    </ligand>
</feature>
<feature type="transmembrane region" description="Helical" evidence="8">
    <location>
        <begin position="161"/>
        <end position="177"/>
    </location>
</feature>
<keyword evidence="5 8" id="KW-1133">Transmembrane helix</keyword>
<keyword evidence="3 9" id="KW-0808">Transferase</keyword>
<dbReference type="GO" id="GO:0071555">
    <property type="term" value="P:cell wall organization"/>
    <property type="evidence" value="ECO:0007669"/>
    <property type="project" value="TreeGrafter"/>
</dbReference>
<organism evidence="9 10">
    <name type="scientific">Cyclobacterium amurskyense</name>
    <dbReference type="NCBI Taxonomy" id="320787"/>
    <lineage>
        <taxon>Bacteria</taxon>
        <taxon>Pseudomonadati</taxon>
        <taxon>Bacteroidota</taxon>
        <taxon>Cytophagia</taxon>
        <taxon>Cytophagales</taxon>
        <taxon>Cyclobacteriaceae</taxon>
        <taxon>Cyclobacterium</taxon>
    </lineage>
</organism>
<dbReference type="STRING" id="320787.CA2015_3040"/>
<evidence type="ECO:0000256" key="2">
    <source>
        <dbReference type="ARBA" id="ARBA00022475"/>
    </source>
</evidence>
<evidence type="ECO:0000256" key="7">
    <source>
        <dbReference type="PIRSR" id="PIRSR600715-1"/>
    </source>
</evidence>
<feature type="transmembrane region" description="Helical" evidence="8">
    <location>
        <begin position="47"/>
        <end position="75"/>
    </location>
</feature>
<dbReference type="PANTHER" id="PTHR22926">
    <property type="entry name" value="PHOSPHO-N-ACETYLMURAMOYL-PENTAPEPTIDE-TRANSFERASE"/>
    <property type="match status" value="1"/>
</dbReference>
<keyword evidence="4 8" id="KW-0812">Transmembrane</keyword>
<keyword evidence="10" id="KW-1185">Reference proteome</keyword>
<dbReference type="RefSeq" id="WP_048642659.1">
    <property type="nucleotide sequence ID" value="NZ_CP012040.1"/>
</dbReference>
<dbReference type="OrthoDB" id="9783652at2"/>
<keyword evidence="7" id="KW-0460">Magnesium</keyword>
<evidence type="ECO:0000256" key="3">
    <source>
        <dbReference type="ARBA" id="ARBA00022679"/>
    </source>
</evidence>
<dbReference type="GO" id="GO:0005886">
    <property type="term" value="C:plasma membrane"/>
    <property type="evidence" value="ECO:0007669"/>
    <property type="project" value="UniProtKB-SubCell"/>
</dbReference>
<feature type="transmembrane region" description="Helical" evidence="8">
    <location>
        <begin position="110"/>
        <end position="130"/>
    </location>
</feature>
<dbReference type="EMBL" id="CP012040">
    <property type="protein sequence ID" value="AKP52442.1"/>
    <property type="molecule type" value="Genomic_DNA"/>
</dbReference>
<evidence type="ECO:0000256" key="6">
    <source>
        <dbReference type="ARBA" id="ARBA00023136"/>
    </source>
</evidence>
<feature type="transmembrane region" description="Helical" evidence="8">
    <location>
        <begin position="137"/>
        <end position="155"/>
    </location>
</feature>
<proteinExistence type="predicted"/>
<dbReference type="GO" id="GO:0044038">
    <property type="term" value="P:cell wall macromolecule biosynthetic process"/>
    <property type="evidence" value="ECO:0007669"/>
    <property type="project" value="TreeGrafter"/>
</dbReference>
<protein>
    <submittedName>
        <fullName evidence="9">Undecaprenyl-phosphate N-acetylglucosaminyl 1-phosphate transferase</fullName>
    </submittedName>
</protein>
<reference evidence="9 10" key="1">
    <citation type="submission" date="2015-07" db="EMBL/GenBank/DDBJ databases">
        <authorList>
            <person name="Kim K.M."/>
        </authorList>
    </citation>
    <scope>NUCLEOTIDE SEQUENCE [LARGE SCALE GENOMIC DNA]</scope>
    <source>
        <strain evidence="9 10">KCTC 12363</strain>
    </source>
</reference>
<keyword evidence="2" id="KW-1003">Cell membrane</keyword>